<dbReference type="GO" id="GO:0003746">
    <property type="term" value="F:translation elongation factor activity"/>
    <property type="evidence" value="ECO:0007669"/>
    <property type="project" value="UniProtKB-UniRule"/>
</dbReference>
<dbReference type="Pfam" id="PF00647">
    <property type="entry name" value="EF1G"/>
    <property type="match status" value="1"/>
</dbReference>
<reference evidence="7" key="2">
    <citation type="submission" date="2014-02" db="EMBL/GenBank/DDBJ databases">
        <title>Complete DNA sequence of /Kuraishia capsulata/ illustrates novel genomic features among budding yeasts (/Saccharomycotina/).</title>
        <authorList>
            <person name="Morales L."/>
            <person name="Noel B."/>
            <person name="Porcel B."/>
            <person name="Marcet-Houben M."/>
            <person name="Hullo M-F."/>
            <person name="Sacerdot C."/>
            <person name="Tekaia F."/>
            <person name="Leh-Louis V."/>
            <person name="Despons L."/>
            <person name="Khanna V."/>
            <person name="Aury J-M."/>
            <person name="Barbe V."/>
            <person name="Couloux A."/>
            <person name="Labadie K."/>
            <person name="Pelletier E."/>
            <person name="Souciet J-L."/>
            <person name="Boekhout T."/>
            <person name="Gabaldon T."/>
            <person name="Wincker P."/>
            <person name="Dujon B."/>
        </authorList>
    </citation>
    <scope>NUCLEOTIDE SEQUENCE</scope>
    <source>
        <strain evidence="7">CBS 1993</strain>
    </source>
</reference>
<dbReference type="InterPro" id="IPR004045">
    <property type="entry name" value="Glutathione_S-Trfase_N"/>
</dbReference>
<dbReference type="SMART" id="SM01183">
    <property type="entry name" value="EF1G"/>
    <property type="match status" value="1"/>
</dbReference>
<dbReference type="HOGENOM" id="CLU_011226_3_0_1"/>
<dbReference type="PROSITE" id="PS50040">
    <property type="entry name" value="EF1G_C"/>
    <property type="match status" value="1"/>
</dbReference>
<dbReference type="GO" id="GO:0005085">
    <property type="term" value="F:guanyl-nucleotide exchange factor activity"/>
    <property type="evidence" value="ECO:0007669"/>
    <property type="project" value="UniProtKB-ARBA"/>
</dbReference>
<evidence type="ECO:0000256" key="3">
    <source>
        <dbReference type="ARBA" id="ARBA00022917"/>
    </source>
</evidence>
<name>W6MLM1_9ASCO</name>
<dbReference type="SUPFAM" id="SSF89942">
    <property type="entry name" value="eEF1-gamma domain"/>
    <property type="match status" value="1"/>
</dbReference>
<accession>W6MLM1</accession>
<evidence type="ECO:0000256" key="1">
    <source>
        <dbReference type="ARBA" id="ARBA00004815"/>
    </source>
</evidence>
<feature type="domain" description="GST C-terminal" evidence="6">
    <location>
        <begin position="81"/>
        <end position="207"/>
    </location>
</feature>
<dbReference type="Gene3D" id="3.30.70.1010">
    <property type="entry name" value="Translation elongation factor EF1B, gamma chain, conserved domain"/>
    <property type="match status" value="1"/>
</dbReference>
<dbReference type="GO" id="GO:0005634">
    <property type="term" value="C:nucleus"/>
    <property type="evidence" value="ECO:0007669"/>
    <property type="project" value="TreeGrafter"/>
</dbReference>
<dbReference type="PANTHER" id="PTHR43986">
    <property type="entry name" value="ELONGATION FACTOR 1-GAMMA"/>
    <property type="match status" value="1"/>
</dbReference>
<sequence length="411" mass="45800">MSLGTLYGKPATRTIAPVGLVKALGLDVKIIDTPYENDVDFPLKKYPGFITSKNVKLFEVTAIVYYLIKSHDVNSPLLGKTDLELAEILKWISLANTEFMTASCASFFPSAGRAPYNKKVVDEGNATLALILSVLETRLSEFTYLVGERLTIADIIFASYFLRPLEYIWDKAFIAKHPVVFRWWKTVVATPFLNWKFADIKFLDAPVEPPKASKKAPKADKASAPKAAKPAAAAAAAPAAEAPTEQKKAPHPLAALGKPTIELDEWKRHYSNDDTRPVALPYFWNEFYNPAEWSLWKVGYKYNDELTLTFMSNNLVGGFFARLSASTKFLFGCMVVYGENNANGIVGAFLVRGQEFAPAFDVAPDWESYSFEKLDGSKEEDKAFINNMWAWDEPVVVDGVKKEIADGKVFK</sequence>
<evidence type="ECO:0000259" key="6">
    <source>
        <dbReference type="PROSITE" id="PS50405"/>
    </source>
</evidence>
<keyword evidence="2 4" id="KW-0251">Elongation factor</keyword>
<dbReference type="Pfam" id="PF02798">
    <property type="entry name" value="GST_N"/>
    <property type="match status" value="1"/>
</dbReference>
<reference evidence="7" key="1">
    <citation type="submission" date="2013-12" db="EMBL/GenBank/DDBJ databases">
        <authorList>
            <person name="Genoscope - CEA"/>
        </authorList>
    </citation>
    <scope>NUCLEOTIDE SEQUENCE</scope>
    <source>
        <strain evidence="7">CBS 1993</strain>
    </source>
</reference>
<dbReference type="InterPro" id="IPR036282">
    <property type="entry name" value="Glutathione-S-Trfase_C_sf"/>
</dbReference>
<dbReference type="FunFam" id="1.20.1050.10:FF:000006">
    <property type="entry name" value="Elongation factor 1 gamma"/>
    <property type="match status" value="1"/>
</dbReference>
<comment type="pathway">
    <text evidence="1">Protein biosynthesis; polypeptide chain elongation.</text>
</comment>
<evidence type="ECO:0000313" key="8">
    <source>
        <dbReference type="Proteomes" id="UP000019384"/>
    </source>
</evidence>
<dbReference type="EMBL" id="HG793128">
    <property type="protein sequence ID" value="CDK27396.1"/>
    <property type="molecule type" value="Genomic_DNA"/>
</dbReference>
<dbReference type="GO" id="GO:0005737">
    <property type="term" value="C:cytoplasm"/>
    <property type="evidence" value="ECO:0007669"/>
    <property type="project" value="TreeGrafter"/>
</dbReference>
<protein>
    <recommendedName>
        <fullName evidence="9">Elongation factor 1-gamma 1</fullName>
    </recommendedName>
</protein>
<evidence type="ECO:0000313" key="7">
    <source>
        <dbReference type="EMBL" id="CDK27396.1"/>
    </source>
</evidence>
<dbReference type="STRING" id="1382522.W6MLM1"/>
<dbReference type="RefSeq" id="XP_022459391.1">
    <property type="nucleotide sequence ID" value="XM_022601782.1"/>
</dbReference>
<dbReference type="InterPro" id="IPR004046">
    <property type="entry name" value="GST_C"/>
</dbReference>
<dbReference type="FunFam" id="3.40.30.10:FF:000142">
    <property type="entry name" value="Elongation factor 1 gamma"/>
    <property type="match status" value="1"/>
</dbReference>
<dbReference type="OrthoDB" id="249703at2759"/>
<dbReference type="FunFam" id="3.30.70.1010:FF:000001">
    <property type="entry name" value="Elongation factor 1-gamma 1"/>
    <property type="match status" value="1"/>
</dbReference>
<evidence type="ECO:0008006" key="9">
    <source>
        <dbReference type="Google" id="ProtNLM"/>
    </source>
</evidence>
<dbReference type="SUPFAM" id="SSF47616">
    <property type="entry name" value="GST C-terminal domain-like"/>
    <property type="match status" value="1"/>
</dbReference>
<evidence type="ECO:0000256" key="4">
    <source>
        <dbReference type="PROSITE-ProRule" id="PRU00519"/>
    </source>
</evidence>
<dbReference type="InterPro" id="IPR010987">
    <property type="entry name" value="Glutathione-S-Trfase_C-like"/>
</dbReference>
<keyword evidence="8" id="KW-1185">Reference proteome</keyword>
<dbReference type="InterPro" id="IPR036249">
    <property type="entry name" value="Thioredoxin-like_sf"/>
</dbReference>
<dbReference type="SUPFAM" id="SSF52833">
    <property type="entry name" value="Thioredoxin-like"/>
    <property type="match status" value="1"/>
</dbReference>
<proteinExistence type="predicted"/>
<evidence type="ECO:0000256" key="2">
    <source>
        <dbReference type="ARBA" id="ARBA00022768"/>
    </source>
</evidence>
<dbReference type="InterPro" id="IPR001662">
    <property type="entry name" value="EF1B_G_C"/>
</dbReference>
<dbReference type="InterPro" id="IPR036433">
    <property type="entry name" value="EF1B_G_C_sf"/>
</dbReference>
<dbReference type="CDD" id="cd03181">
    <property type="entry name" value="GST_C_EF1Bgamma_like"/>
    <property type="match status" value="1"/>
</dbReference>
<dbReference type="GeneID" id="34520779"/>
<evidence type="ECO:0000259" key="5">
    <source>
        <dbReference type="PROSITE" id="PS50040"/>
    </source>
</evidence>
<dbReference type="PROSITE" id="PS50405">
    <property type="entry name" value="GST_CTER"/>
    <property type="match status" value="1"/>
</dbReference>
<dbReference type="InterPro" id="IPR050802">
    <property type="entry name" value="EF-GSTs"/>
</dbReference>
<dbReference type="AlphaFoldDB" id="W6MLM1"/>
<keyword evidence="3 4" id="KW-0648">Protein biosynthesis</keyword>
<dbReference type="Pfam" id="PF00043">
    <property type="entry name" value="GST_C"/>
    <property type="match status" value="1"/>
</dbReference>
<dbReference type="Gene3D" id="3.40.30.10">
    <property type="entry name" value="Glutaredoxin"/>
    <property type="match status" value="1"/>
</dbReference>
<dbReference type="PANTHER" id="PTHR43986:SF1">
    <property type="entry name" value="ELONGATION FACTOR 1-GAMMA"/>
    <property type="match status" value="1"/>
</dbReference>
<organism evidence="7 8">
    <name type="scientific">Kuraishia capsulata CBS 1993</name>
    <dbReference type="NCBI Taxonomy" id="1382522"/>
    <lineage>
        <taxon>Eukaryota</taxon>
        <taxon>Fungi</taxon>
        <taxon>Dikarya</taxon>
        <taxon>Ascomycota</taxon>
        <taxon>Saccharomycotina</taxon>
        <taxon>Pichiomycetes</taxon>
        <taxon>Pichiales</taxon>
        <taxon>Pichiaceae</taxon>
        <taxon>Kuraishia</taxon>
    </lineage>
</organism>
<dbReference type="Gene3D" id="1.20.1050.10">
    <property type="match status" value="1"/>
</dbReference>
<feature type="domain" description="EF-1-gamma C-terminal" evidence="5">
    <location>
        <begin position="249"/>
        <end position="411"/>
    </location>
</feature>
<gene>
    <name evidence="7" type="ORF">KUCA_T00003374001</name>
</gene>
<dbReference type="Proteomes" id="UP000019384">
    <property type="component" value="Unassembled WGS sequence"/>
</dbReference>